<organism evidence="2 3">
    <name type="scientific">Actinomadura luzonensis</name>
    <dbReference type="NCBI Taxonomy" id="2805427"/>
    <lineage>
        <taxon>Bacteria</taxon>
        <taxon>Bacillati</taxon>
        <taxon>Actinomycetota</taxon>
        <taxon>Actinomycetes</taxon>
        <taxon>Streptosporangiales</taxon>
        <taxon>Thermomonosporaceae</taxon>
        <taxon>Actinomadura</taxon>
    </lineage>
</organism>
<evidence type="ECO:0000313" key="3">
    <source>
        <dbReference type="Proteomes" id="UP001317259"/>
    </source>
</evidence>
<keyword evidence="3" id="KW-1185">Reference proteome</keyword>
<gene>
    <name evidence="2" type="ORF">MF672_022260</name>
</gene>
<protein>
    <submittedName>
        <fullName evidence="2">DUF6203 family protein</fullName>
    </submittedName>
</protein>
<accession>A0ABT0FW06</accession>
<dbReference type="Proteomes" id="UP001317259">
    <property type="component" value="Unassembled WGS sequence"/>
</dbReference>
<dbReference type="EMBL" id="JAKRKC020000001">
    <property type="protein sequence ID" value="MCK2216505.1"/>
    <property type="molecule type" value="Genomic_DNA"/>
</dbReference>
<dbReference type="InterPro" id="IPR045777">
    <property type="entry name" value="DUF6203"/>
</dbReference>
<dbReference type="RefSeq" id="WP_242382174.1">
    <property type="nucleotide sequence ID" value="NZ_JAKRKC020000001.1"/>
</dbReference>
<name>A0ABT0FW06_9ACTN</name>
<comment type="caution">
    <text evidence="2">The sequence shown here is derived from an EMBL/GenBank/DDBJ whole genome shotgun (WGS) entry which is preliminary data.</text>
</comment>
<feature type="region of interest" description="Disordered" evidence="1">
    <location>
        <begin position="31"/>
        <end position="57"/>
    </location>
</feature>
<evidence type="ECO:0000313" key="2">
    <source>
        <dbReference type="EMBL" id="MCK2216505.1"/>
    </source>
</evidence>
<sequence length="57" mass="6460">MKRLLKVLVARRLAATPLGLAFLAAGWLLGRRRRRRAQPPTPAPARRTPTARRTTHH</sequence>
<proteinExistence type="predicted"/>
<dbReference type="Pfam" id="PF19706">
    <property type="entry name" value="DUF6203"/>
    <property type="match status" value="1"/>
</dbReference>
<reference evidence="2 3" key="1">
    <citation type="submission" date="2022-04" db="EMBL/GenBank/DDBJ databases">
        <title>Genome draft of Actinomadura sp. ATCC 31491.</title>
        <authorList>
            <person name="Shi X."/>
            <person name="Du Y."/>
        </authorList>
    </citation>
    <scope>NUCLEOTIDE SEQUENCE [LARGE SCALE GENOMIC DNA]</scope>
    <source>
        <strain evidence="2 3">ATCC 31491</strain>
    </source>
</reference>
<evidence type="ECO:0000256" key="1">
    <source>
        <dbReference type="SAM" id="MobiDB-lite"/>
    </source>
</evidence>